<dbReference type="RefSeq" id="WP_176229150.1">
    <property type="nucleotide sequence ID" value="NZ_BLRY01000018.1"/>
</dbReference>
<dbReference type="InterPro" id="IPR008201">
    <property type="entry name" value="HepT-like"/>
</dbReference>
<dbReference type="NCBIfam" id="NF047751">
    <property type="entry name" value="HepT_toxin"/>
    <property type="match status" value="1"/>
</dbReference>
<dbReference type="Proteomes" id="UP000576480">
    <property type="component" value="Unassembled WGS sequence"/>
</dbReference>
<organism evidence="6 9">
    <name type="scientific">Candidatus Hakubella thermalkaliphila</name>
    <dbReference type="NCBI Taxonomy" id="2754717"/>
    <lineage>
        <taxon>Bacteria</taxon>
        <taxon>Bacillati</taxon>
        <taxon>Actinomycetota</taxon>
        <taxon>Actinomycetota incertae sedis</taxon>
        <taxon>Candidatus Hakubellales</taxon>
        <taxon>Candidatus Hakubellaceae</taxon>
        <taxon>Candidatus Hakubella</taxon>
    </lineage>
</organism>
<comment type="similarity">
    <text evidence="4">Belongs to the HepT RNase toxin family.</text>
</comment>
<keyword evidence="1" id="KW-1277">Toxin-antitoxin system</keyword>
<keyword evidence="11" id="KW-1185">Reference proteome</keyword>
<protein>
    <recommendedName>
        <fullName evidence="5">Polymerase beta nucleotidyltransferase domain-containing protein</fullName>
    </recommendedName>
</protein>
<dbReference type="GO" id="GO:0110001">
    <property type="term" value="C:toxin-antitoxin complex"/>
    <property type="evidence" value="ECO:0007669"/>
    <property type="project" value="InterPro"/>
</dbReference>
<dbReference type="InterPro" id="IPR043519">
    <property type="entry name" value="NT_sf"/>
</dbReference>
<evidence type="ECO:0000256" key="3">
    <source>
        <dbReference type="ARBA" id="ARBA00022801"/>
    </source>
</evidence>
<evidence type="ECO:0000313" key="6">
    <source>
        <dbReference type="EMBL" id="GFP25944.1"/>
    </source>
</evidence>
<dbReference type="InterPro" id="IPR052379">
    <property type="entry name" value="Type_VII_TA_RNase"/>
</dbReference>
<keyword evidence="3" id="KW-0378">Hydrolase</keyword>
<sequence>MRLLPTIKNRMGRPLDLDSLRIACQEKLPQQEVALAYLFGSYAKGGAHKFSDIDIALLFDPNLSQQDYLNRELELIQIFQDLVEDEAVDLTILNLAPPDLRYRILRDGLLLFSSLENLRVNFEIRTTEDYFDVQPYLRTYGQELFRQIKEKGLYEDKEKRMVDRDLIERQLTLLRDYVSKLRELQSYSLEEFSTDFKIQASVERFLQLAIECCLNIGNTLISQKGLRRPDELASIAGILAGSGIVPPEFAAKFSEMIKFRNRLVHIYWDLDRKKIYQILQSDLGDFDTFARAIVKYLEIEEMGD</sequence>
<dbReference type="Proteomes" id="UP000543224">
    <property type="component" value="Unassembled WGS sequence"/>
</dbReference>
<dbReference type="Pfam" id="PF01934">
    <property type="entry name" value="HepT-like"/>
    <property type="match status" value="1"/>
</dbReference>
<evidence type="ECO:0000313" key="8">
    <source>
        <dbReference type="EMBL" id="GFP34350.1"/>
    </source>
</evidence>
<feature type="domain" description="Polymerase beta nucleotidyltransferase" evidence="5">
    <location>
        <begin position="27"/>
        <end position="114"/>
    </location>
</feature>
<dbReference type="Pfam" id="PF18765">
    <property type="entry name" value="Polbeta"/>
    <property type="match status" value="1"/>
</dbReference>
<evidence type="ECO:0000313" key="11">
    <source>
        <dbReference type="Proteomes" id="UP000591948"/>
    </source>
</evidence>
<name>A0A6V8P2P9_9ACTN</name>
<dbReference type="CDD" id="cd05403">
    <property type="entry name" value="NT_KNTase_like"/>
    <property type="match status" value="1"/>
</dbReference>
<dbReference type="SUPFAM" id="SSF81301">
    <property type="entry name" value="Nucleotidyltransferase"/>
    <property type="match status" value="1"/>
</dbReference>
<dbReference type="PANTHER" id="PTHR33397">
    <property type="entry name" value="UPF0331 PROTEIN YUTE"/>
    <property type="match status" value="1"/>
</dbReference>
<dbReference type="EMBL" id="BLSB01000004">
    <property type="protein sequence ID" value="GFP34350.1"/>
    <property type="molecule type" value="Genomic_DNA"/>
</dbReference>
<evidence type="ECO:0000313" key="9">
    <source>
        <dbReference type="Proteomes" id="UP000543224"/>
    </source>
</evidence>
<evidence type="ECO:0000259" key="5">
    <source>
        <dbReference type="Pfam" id="PF18765"/>
    </source>
</evidence>
<dbReference type="InterPro" id="IPR037038">
    <property type="entry name" value="HepT-like_sf"/>
</dbReference>
<dbReference type="NCBIfam" id="NF047752">
    <property type="entry name" value="MntA_antitoxin"/>
    <property type="match status" value="1"/>
</dbReference>
<evidence type="ECO:0000256" key="1">
    <source>
        <dbReference type="ARBA" id="ARBA00022649"/>
    </source>
</evidence>
<evidence type="ECO:0000256" key="4">
    <source>
        <dbReference type="ARBA" id="ARBA00024207"/>
    </source>
</evidence>
<dbReference type="AlphaFoldDB" id="A0A6V8P2P9"/>
<dbReference type="GO" id="GO:0004540">
    <property type="term" value="F:RNA nuclease activity"/>
    <property type="evidence" value="ECO:0007669"/>
    <property type="project" value="InterPro"/>
</dbReference>
<dbReference type="InterPro" id="IPR041633">
    <property type="entry name" value="Polbeta"/>
</dbReference>
<accession>A0A6V8P2P9</accession>
<dbReference type="GO" id="GO:0016787">
    <property type="term" value="F:hydrolase activity"/>
    <property type="evidence" value="ECO:0007669"/>
    <property type="project" value="UniProtKB-KW"/>
</dbReference>
<reference evidence="9 10" key="1">
    <citation type="journal article" date="2020" name="Front. Microbiol.">
        <title>Single-cell genomics of novel Actinobacteria with the Wood-Ljungdahl pathway discovered in a serpentinizing system.</title>
        <authorList>
            <person name="Merino N."/>
            <person name="Kawai M."/>
            <person name="Boyd E.S."/>
            <person name="Colman D.R."/>
            <person name="McGlynn S.E."/>
            <person name="Nealson K.H."/>
            <person name="Kurokawa K."/>
            <person name="Hongoh Y."/>
        </authorList>
    </citation>
    <scope>NUCLEOTIDE SEQUENCE [LARGE SCALE GENOMIC DNA]</scope>
    <source>
        <strain evidence="6 9">S25</strain>
        <strain evidence="7 11">S33</strain>
        <strain evidence="8 10">S43</strain>
    </source>
</reference>
<keyword evidence="2" id="KW-0540">Nuclease</keyword>
<dbReference type="EMBL" id="BLRX01000275">
    <property type="protein sequence ID" value="GFP25944.1"/>
    <property type="molecule type" value="Genomic_DNA"/>
</dbReference>
<evidence type="ECO:0000256" key="2">
    <source>
        <dbReference type="ARBA" id="ARBA00022722"/>
    </source>
</evidence>
<dbReference type="Proteomes" id="UP000591948">
    <property type="component" value="Unassembled WGS sequence"/>
</dbReference>
<dbReference type="Gene3D" id="3.30.460.10">
    <property type="entry name" value="Beta Polymerase, domain 2"/>
    <property type="match status" value="1"/>
</dbReference>
<evidence type="ECO:0000313" key="7">
    <source>
        <dbReference type="EMBL" id="GFP27161.1"/>
    </source>
</evidence>
<proteinExistence type="inferred from homology"/>
<gene>
    <name evidence="6" type="ORF">HKBW3S25_01428</name>
    <name evidence="7" type="ORF">HKBW3S33_00574</name>
    <name evidence="8" type="ORF">HKBW3S43_00143</name>
</gene>
<evidence type="ECO:0000313" key="10">
    <source>
        <dbReference type="Proteomes" id="UP000576480"/>
    </source>
</evidence>
<comment type="caution">
    <text evidence="6">The sequence shown here is derived from an EMBL/GenBank/DDBJ whole genome shotgun (WGS) entry which is preliminary data.</text>
</comment>
<dbReference type="PANTHER" id="PTHR33397:SF5">
    <property type="entry name" value="RNASE YUTE-RELATED"/>
    <property type="match status" value="1"/>
</dbReference>
<dbReference type="EMBL" id="BLRY01000018">
    <property type="protein sequence ID" value="GFP27161.1"/>
    <property type="molecule type" value="Genomic_DNA"/>
</dbReference>
<dbReference type="Gene3D" id="1.20.120.580">
    <property type="entry name" value="bsu32300-like"/>
    <property type="match status" value="1"/>
</dbReference>